<dbReference type="EMBL" id="JAUHMF010000002">
    <property type="protein sequence ID" value="MDT8899242.1"/>
    <property type="molecule type" value="Genomic_DNA"/>
</dbReference>
<proteinExistence type="predicted"/>
<accession>A0ABU3NQY0</accession>
<protein>
    <submittedName>
        <fullName evidence="1">Uncharacterized protein</fullName>
    </submittedName>
</protein>
<evidence type="ECO:0000313" key="1">
    <source>
        <dbReference type="EMBL" id="MDT8899242.1"/>
    </source>
</evidence>
<sequence length="82" mass="9174">MSTLNQTNTPLDPEAFWDAILSRDPNQIRAAFAPLGRAEKQAVMQHLFRMATEPGWHPEQRLSARAALKALGFVSEQLNEEG</sequence>
<dbReference type="RefSeq" id="WP_315625927.1">
    <property type="nucleotide sequence ID" value="NZ_JAUHMF010000002.1"/>
</dbReference>
<reference evidence="1 2" key="1">
    <citation type="submission" date="2023-07" db="EMBL/GenBank/DDBJ databases">
        <title>Novel species of Thermanaerothrix with wide hydrolytic capabilities.</title>
        <authorList>
            <person name="Zayulina K.S."/>
            <person name="Podosokorskaya O.A."/>
            <person name="Elcheninov A.G."/>
        </authorList>
    </citation>
    <scope>NUCLEOTIDE SEQUENCE [LARGE SCALE GENOMIC DNA]</scope>
    <source>
        <strain evidence="1 2">4228-RoL</strain>
    </source>
</reference>
<evidence type="ECO:0000313" key="2">
    <source>
        <dbReference type="Proteomes" id="UP001254165"/>
    </source>
</evidence>
<keyword evidence="2" id="KW-1185">Reference proteome</keyword>
<dbReference type="Proteomes" id="UP001254165">
    <property type="component" value="Unassembled WGS sequence"/>
</dbReference>
<comment type="caution">
    <text evidence="1">The sequence shown here is derived from an EMBL/GenBank/DDBJ whole genome shotgun (WGS) entry which is preliminary data.</text>
</comment>
<gene>
    <name evidence="1" type="ORF">QYE77_13330</name>
</gene>
<name>A0ABU3NQY0_9CHLR</name>
<organism evidence="1 2">
    <name type="scientific">Thermanaerothrix solaris</name>
    <dbReference type="NCBI Taxonomy" id="3058434"/>
    <lineage>
        <taxon>Bacteria</taxon>
        <taxon>Bacillati</taxon>
        <taxon>Chloroflexota</taxon>
        <taxon>Anaerolineae</taxon>
        <taxon>Anaerolineales</taxon>
        <taxon>Anaerolineaceae</taxon>
        <taxon>Thermanaerothrix</taxon>
    </lineage>
</organism>